<dbReference type="AlphaFoldDB" id="A0A4R6WME2"/>
<dbReference type="PIRSF" id="PIRSF018266">
    <property type="entry name" value="FecR"/>
    <property type="match status" value="1"/>
</dbReference>
<dbReference type="Gene3D" id="2.60.120.1440">
    <property type="match status" value="1"/>
</dbReference>
<keyword evidence="1" id="KW-0812">Transmembrane</keyword>
<dbReference type="InterPro" id="IPR012373">
    <property type="entry name" value="Ferrdict_sens_TM"/>
</dbReference>
<feature type="domain" description="Protein FecR C-terminal" evidence="3">
    <location>
        <begin position="306"/>
        <end position="371"/>
    </location>
</feature>
<comment type="caution">
    <text evidence="4">The sequence shown here is derived from an EMBL/GenBank/DDBJ whole genome shotgun (WGS) entry which is preliminary data.</text>
</comment>
<evidence type="ECO:0000256" key="1">
    <source>
        <dbReference type="SAM" id="Phobius"/>
    </source>
</evidence>
<feature type="domain" description="FecR protein" evidence="2">
    <location>
        <begin position="168"/>
        <end position="262"/>
    </location>
</feature>
<accession>A0A4R6WME2</accession>
<dbReference type="Pfam" id="PF04773">
    <property type="entry name" value="FecR"/>
    <property type="match status" value="1"/>
</dbReference>
<proteinExistence type="predicted"/>
<sequence length="373" mass="41435">MERNAKEILEKYKQGTCTEEERKLVEHYFNRTVQASQEWPKLTKMQASAGKGKTIPSTHQATGILSRLWKRYRIVAAACFLLLAGGLSYNYLFLNDEMTEVQAVNNDALPGGNKAILVLSDGKRVNVDDIGTAPLTLEGGVTVYRSEAGEISYKSTTVASGESVNYNQIITPNGGMYSVVLPDGTKVRLNAGTHLRYPNRFIGDQRVVELTGEAYFDVKSNPSKPFIVKSIGQEVQVVGTRFNIQAYDGQAKVRTTLAEGKINLKNISNGMVRSLVPGEQGEVDGKSLVVEPTDLTVAMAWLNNTFVFKGKPIREIMLELSRWYDVEVDLENLPDETFYATLPRTVRLSKVLSALEETSNLKFTIQGRRVKVQ</sequence>
<evidence type="ECO:0000313" key="4">
    <source>
        <dbReference type="EMBL" id="TDQ79261.1"/>
    </source>
</evidence>
<protein>
    <submittedName>
        <fullName evidence="4">FecR family protein</fullName>
    </submittedName>
</protein>
<gene>
    <name evidence="4" type="ORF">CLV99_0694</name>
</gene>
<keyword evidence="1" id="KW-0472">Membrane</keyword>
<keyword evidence="5" id="KW-1185">Reference proteome</keyword>
<evidence type="ECO:0000259" key="3">
    <source>
        <dbReference type="Pfam" id="PF16344"/>
    </source>
</evidence>
<evidence type="ECO:0000259" key="2">
    <source>
        <dbReference type="Pfam" id="PF04773"/>
    </source>
</evidence>
<evidence type="ECO:0000313" key="5">
    <source>
        <dbReference type="Proteomes" id="UP000295292"/>
    </source>
</evidence>
<reference evidence="4 5" key="1">
    <citation type="submission" date="2019-03" db="EMBL/GenBank/DDBJ databases">
        <title>Genomic Encyclopedia of Archaeal and Bacterial Type Strains, Phase II (KMG-II): from individual species to whole genera.</title>
        <authorList>
            <person name="Goeker M."/>
        </authorList>
    </citation>
    <scope>NUCLEOTIDE SEQUENCE [LARGE SCALE GENOMIC DNA]</scope>
    <source>
        <strain evidence="4 5">DSM 28353</strain>
    </source>
</reference>
<feature type="transmembrane region" description="Helical" evidence="1">
    <location>
        <begin position="74"/>
        <end position="94"/>
    </location>
</feature>
<dbReference type="GO" id="GO:0016989">
    <property type="term" value="F:sigma factor antagonist activity"/>
    <property type="evidence" value="ECO:0007669"/>
    <property type="project" value="TreeGrafter"/>
</dbReference>
<organism evidence="4 5">
    <name type="scientific">Sphingobacterium yanglingense</name>
    <dbReference type="NCBI Taxonomy" id="1437280"/>
    <lineage>
        <taxon>Bacteria</taxon>
        <taxon>Pseudomonadati</taxon>
        <taxon>Bacteroidota</taxon>
        <taxon>Sphingobacteriia</taxon>
        <taxon>Sphingobacteriales</taxon>
        <taxon>Sphingobacteriaceae</taxon>
        <taxon>Sphingobacterium</taxon>
    </lineage>
</organism>
<name>A0A4R6WME2_9SPHI</name>
<dbReference type="PANTHER" id="PTHR30273:SF2">
    <property type="entry name" value="PROTEIN FECR"/>
    <property type="match status" value="1"/>
</dbReference>
<dbReference type="OrthoDB" id="1099963at2"/>
<dbReference type="InterPro" id="IPR006860">
    <property type="entry name" value="FecR"/>
</dbReference>
<dbReference type="Proteomes" id="UP000295292">
    <property type="component" value="Unassembled WGS sequence"/>
</dbReference>
<dbReference type="Gene3D" id="3.55.50.30">
    <property type="match status" value="1"/>
</dbReference>
<dbReference type="PANTHER" id="PTHR30273">
    <property type="entry name" value="PERIPLASMIC SIGNAL SENSOR AND SIGMA FACTOR ACTIVATOR FECR-RELATED"/>
    <property type="match status" value="1"/>
</dbReference>
<keyword evidence="1" id="KW-1133">Transmembrane helix</keyword>
<dbReference type="RefSeq" id="WP_133583062.1">
    <property type="nucleotide sequence ID" value="NZ_SNYV01000011.1"/>
</dbReference>
<dbReference type="Pfam" id="PF16344">
    <property type="entry name" value="FecR_C"/>
    <property type="match status" value="1"/>
</dbReference>
<dbReference type="EMBL" id="SNYV01000011">
    <property type="protein sequence ID" value="TDQ79261.1"/>
    <property type="molecule type" value="Genomic_DNA"/>
</dbReference>
<dbReference type="InterPro" id="IPR032508">
    <property type="entry name" value="FecR_C"/>
</dbReference>